<dbReference type="PANTHER" id="PTHR34873:SF3">
    <property type="entry name" value="ADDICTION MODULE TOXIN, HICA FAMILY"/>
    <property type="match status" value="1"/>
</dbReference>
<dbReference type="PANTHER" id="PTHR34873">
    <property type="entry name" value="SSR1766 PROTEIN"/>
    <property type="match status" value="1"/>
</dbReference>
<dbReference type="GO" id="GO:0003729">
    <property type="term" value="F:mRNA binding"/>
    <property type="evidence" value="ECO:0007669"/>
    <property type="project" value="InterPro"/>
</dbReference>
<evidence type="ECO:0000256" key="1">
    <source>
        <dbReference type="ARBA" id="ARBA00006620"/>
    </source>
</evidence>
<keyword evidence="7" id="KW-0346">Stress response</keyword>
<name>A0A9D6Z3L4_9BACT</name>
<evidence type="ECO:0000256" key="2">
    <source>
        <dbReference type="ARBA" id="ARBA00022649"/>
    </source>
</evidence>
<proteinExistence type="inferred from homology"/>
<evidence type="ECO:0000256" key="4">
    <source>
        <dbReference type="ARBA" id="ARBA00022759"/>
    </source>
</evidence>
<dbReference type="GO" id="GO:0004519">
    <property type="term" value="F:endonuclease activity"/>
    <property type="evidence" value="ECO:0007669"/>
    <property type="project" value="UniProtKB-KW"/>
</dbReference>
<reference evidence="8" key="1">
    <citation type="submission" date="2020-07" db="EMBL/GenBank/DDBJ databases">
        <title>Huge and variable diversity of episymbiotic CPR bacteria and DPANN archaea in groundwater ecosystems.</title>
        <authorList>
            <person name="He C.Y."/>
            <person name="Keren R."/>
            <person name="Whittaker M."/>
            <person name="Farag I.F."/>
            <person name="Doudna J."/>
            <person name="Cate J.H.D."/>
            <person name="Banfield J.F."/>
        </authorList>
    </citation>
    <scope>NUCLEOTIDE SEQUENCE</scope>
    <source>
        <strain evidence="8">NC_groundwater_1664_Pr3_B-0.1um_52_9</strain>
    </source>
</reference>
<evidence type="ECO:0000313" key="8">
    <source>
        <dbReference type="EMBL" id="MBI5249702.1"/>
    </source>
</evidence>
<dbReference type="GO" id="GO:0016787">
    <property type="term" value="F:hydrolase activity"/>
    <property type="evidence" value="ECO:0007669"/>
    <property type="project" value="UniProtKB-KW"/>
</dbReference>
<keyword evidence="5" id="KW-0378">Hydrolase</keyword>
<protein>
    <submittedName>
        <fullName evidence="8">Type II toxin-antitoxin system HicA family toxin</fullName>
    </submittedName>
</protein>
<gene>
    <name evidence="8" type="ORF">HY912_09420</name>
</gene>
<keyword evidence="6" id="KW-0694">RNA-binding</keyword>
<evidence type="ECO:0000256" key="3">
    <source>
        <dbReference type="ARBA" id="ARBA00022722"/>
    </source>
</evidence>
<keyword evidence="4" id="KW-0255">Endonuclease</keyword>
<dbReference type="Gene3D" id="3.30.920.30">
    <property type="entry name" value="Hypothetical protein"/>
    <property type="match status" value="1"/>
</dbReference>
<accession>A0A9D6Z3L4</accession>
<sequence length="74" mass="8324">MSRLPRIDGKTVVAALAKAGFEVTRVKGRHHFLRHADGRSTVVPVHERETIGPSLLSKIINDCDMTREEFDQLL</sequence>
<comment type="caution">
    <text evidence="8">The sequence shown here is derived from an EMBL/GenBank/DDBJ whole genome shotgun (WGS) entry which is preliminary data.</text>
</comment>
<organism evidence="8 9">
    <name type="scientific">Desulfomonile tiedjei</name>
    <dbReference type="NCBI Taxonomy" id="2358"/>
    <lineage>
        <taxon>Bacteria</taxon>
        <taxon>Pseudomonadati</taxon>
        <taxon>Thermodesulfobacteriota</taxon>
        <taxon>Desulfomonilia</taxon>
        <taxon>Desulfomonilales</taxon>
        <taxon>Desulfomonilaceae</taxon>
        <taxon>Desulfomonile</taxon>
    </lineage>
</organism>
<dbReference type="InterPro" id="IPR038570">
    <property type="entry name" value="HicA_sf"/>
</dbReference>
<evidence type="ECO:0000256" key="6">
    <source>
        <dbReference type="ARBA" id="ARBA00022884"/>
    </source>
</evidence>
<evidence type="ECO:0000256" key="7">
    <source>
        <dbReference type="ARBA" id="ARBA00023016"/>
    </source>
</evidence>
<dbReference type="EMBL" id="JACRDE010000254">
    <property type="protein sequence ID" value="MBI5249702.1"/>
    <property type="molecule type" value="Genomic_DNA"/>
</dbReference>
<comment type="similarity">
    <text evidence="1">Belongs to the HicA mRNA interferase family.</text>
</comment>
<dbReference type="InterPro" id="IPR012933">
    <property type="entry name" value="HicA_mRNA_interferase"/>
</dbReference>
<dbReference type="Proteomes" id="UP000807825">
    <property type="component" value="Unassembled WGS sequence"/>
</dbReference>
<dbReference type="Pfam" id="PF07927">
    <property type="entry name" value="HicA_toxin"/>
    <property type="match status" value="1"/>
</dbReference>
<keyword evidence="2" id="KW-1277">Toxin-antitoxin system</keyword>
<evidence type="ECO:0000256" key="5">
    <source>
        <dbReference type="ARBA" id="ARBA00022801"/>
    </source>
</evidence>
<evidence type="ECO:0000313" key="9">
    <source>
        <dbReference type="Proteomes" id="UP000807825"/>
    </source>
</evidence>
<keyword evidence="3" id="KW-0540">Nuclease</keyword>
<dbReference type="AlphaFoldDB" id="A0A9D6Z3L4"/>
<dbReference type="SUPFAM" id="SSF54786">
    <property type="entry name" value="YcfA/nrd intein domain"/>
    <property type="match status" value="1"/>
</dbReference>